<dbReference type="InterPro" id="IPR013022">
    <property type="entry name" value="Xyl_isomerase-like_TIM-brl"/>
</dbReference>
<dbReference type="InterPro" id="IPR036237">
    <property type="entry name" value="Xyl_isomerase-like_sf"/>
</dbReference>
<dbReference type="SUPFAM" id="SSF51658">
    <property type="entry name" value="Xylose isomerase-like"/>
    <property type="match status" value="1"/>
</dbReference>
<sequence length="376" mass="41786">MSSTPPSLPSTPPALASPAVLPPLGIASLSLGACDHHSLADKLAAASEHGFSSIELFDLDWQHFRDDYARTNGYGLPCSEGDAASVAAAHELARLCREYGVGISCWQPLRTFESWVDPEEERKNRAYARGVLDVLPILGVDLILCCTTTAPAHQSTPSLDKAVEDLRWLADLAASYSPPIRVMYEGLSFGTHRRRWQDAWEVVQKANRANLGLCLDSFNTLALEWADPYSPSGRLSDDVDDKLERNMQELVRKVPGDKIYLYQVADGRFMSPPMTPPTDPSVPRIRPWSRSHRLFPLERSLGAYLPVDRFSDAVVATGYTGPWSLEVFNDSLGEKGEHVPREHAKRGMEGLRLAAQQAYERAHKLYDFLLELASRK</sequence>
<name>A0AAV5GXJ3_9BASI</name>
<reference evidence="2 3" key="1">
    <citation type="submission" date="2021-12" db="EMBL/GenBank/DDBJ databases">
        <title>High titer production of polyol ester of fatty acids by Rhodotorula paludigena BS15 towards product separation-free biomass refinery.</title>
        <authorList>
            <person name="Mano J."/>
            <person name="Ono H."/>
            <person name="Tanaka T."/>
            <person name="Naito K."/>
            <person name="Sushida H."/>
            <person name="Ike M."/>
            <person name="Tokuyasu K."/>
            <person name="Kitaoka M."/>
        </authorList>
    </citation>
    <scope>NUCLEOTIDE SEQUENCE [LARGE SCALE GENOMIC DNA]</scope>
    <source>
        <strain evidence="2 3">BS15</strain>
    </source>
</reference>
<evidence type="ECO:0000259" key="1">
    <source>
        <dbReference type="Pfam" id="PF01261"/>
    </source>
</evidence>
<protein>
    <recommendedName>
        <fullName evidence="1">Xylose isomerase-like TIM barrel domain-containing protein</fullName>
    </recommendedName>
</protein>
<dbReference type="Pfam" id="PF01261">
    <property type="entry name" value="AP_endonuc_2"/>
    <property type="match status" value="1"/>
</dbReference>
<evidence type="ECO:0000313" key="2">
    <source>
        <dbReference type="EMBL" id="GJN94679.1"/>
    </source>
</evidence>
<gene>
    <name evidence="2" type="ORF">Rhopal_007770-T1</name>
</gene>
<evidence type="ECO:0000313" key="3">
    <source>
        <dbReference type="Proteomes" id="UP001342314"/>
    </source>
</evidence>
<dbReference type="Gene3D" id="3.20.20.150">
    <property type="entry name" value="Divalent-metal-dependent TIM barrel enzymes"/>
    <property type="match status" value="1"/>
</dbReference>
<feature type="domain" description="Xylose isomerase-like TIM barrel" evidence="1">
    <location>
        <begin position="43"/>
        <end position="351"/>
    </location>
</feature>
<organism evidence="2 3">
    <name type="scientific">Rhodotorula paludigena</name>
    <dbReference type="NCBI Taxonomy" id="86838"/>
    <lineage>
        <taxon>Eukaryota</taxon>
        <taxon>Fungi</taxon>
        <taxon>Dikarya</taxon>
        <taxon>Basidiomycota</taxon>
        <taxon>Pucciniomycotina</taxon>
        <taxon>Microbotryomycetes</taxon>
        <taxon>Sporidiobolales</taxon>
        <taxon>Sporidiobolaceae</taxon>
        <taxon>Rhodotorula</taxon>
    </lineage>
</organism>
<comment type="caution">
    <text evidence="2">The sequence shown here is derived from an EMBL/GenBank/DDBJ whole genome shotgun (WGS) entry which is preliminary data.</text>
</comment>
<dbReference type="EMBL" id="BQKY01000018">
    <property type="protein sequence ID" value="GJN94679.1"/>
    <property type="molecule type" value="Genomic_DNA"/>
</dbReference>
<dbReference type="Proteomes" id="UP001342314">
    <property type="component" value="Unassembled WGS sequence"/>
</dbReference>
<dbReference type="PANTHER" id="PTHR12110">
    <property type="entry name" value="HYDROXYPYRUVATE ISOMERASE"/>
    <property type="match status" value="1"/>
</dbReference>
<keyword evidence="3" id="KW-1185">Reference proteome</keyword>
<proteinExistence type="predicted"/>
<dbReference type="InterPro" id="IPR050312">
    <property type="entry name" value="IolE/XylAMocC-like"/>
</dbReference>
<dbReference type="AlphaFoldDB" id="A0AAV5GXJ3"/>
<accession>A0AAV5GXJ3</accession>
<dbReference type="PANTHER" id="PTHR12110:SF21">
    <property type="entry name" value="XYLOSE ISOMERASE-LIKE TIM BARREL DOMAIN-CONTAINING PROTEIN"/>
    <property type="match status" value="1"/>
</dbReference>